<name>A0A0J0XKV3_9TREE</name>
<keyword evidence="4 6" id="KW-0472">Membrane</keyword>
<proteinExistence type="predicted"/>
<dbReference type="GO" id="GO:0022857">
    <property type="term" value="F:transmembrane transporter activity"/>
    <property type="evidence" value="ECO:0007669"/>
    <property type="project" value="InterPro"/>
</dbReference>
<evidence type="ECO:0000256" key="4">
    <source>
        <dbReference type="ARBA" id="ARBA00023136"/>
    </source>
</evidence>
<evidence type="ECO:0000256" key="5">
    <source>
        <dbReference type="SAM" id="MobiDB-lite"/>
    </source>
</evidence>
<dbReference type="GeneID" id="28986394"/>
<feature type="transmembrane region" description="Helical" evidence="6">
    <location>
        <begin position="477"/>
        <end position="497"/>
    </location>
</feature>
<dbReference type="Gene3D" id="1.20.1250.20">
    <property type="entry name" value="MFS general substrate transporter like domains"/>
    <property type="match status" value="1"/>
</dbReference>
<dbReference type="InterPro" id="IPR011701">
    <property type="entry name" value="MFS"/>
</dbReference>
<feature type="transmembrane region" description="Helical" evidence="6">
    <location>
        <begin position="584"/>
        <end position="603"/>
    </location>
</feature>
<reference evidence="7 8" key="1">
    <citation type="submission" date="2015-03" db="EMBL/GenBank/DDBJ databases">
        <title>Genomics and transcriptomics of the oil-accumulating basidiomycete yeast T. oleaginosus allow insights into substrate utilization and the diverse evolutionary trajectories of mating systems in fungi.</title>
        <authorList>
            <consortium name="DOE Joint Genome Institute"/>
            <person name="Kourist R."/>
            <person name="Kracht O."/>
            <person name="Bracharz F."/>
            <person name="Lipzen A."/>
            <person name="Nolan M."/>
            <person name="Ohm R."/>
            <person name="Grigoriev I."/>
            <person name="Sun S."/>
            <person name="Heitman J."/>
            <person name="Bruck T."/>
            <person name="Nowrousian M."/>
        </authorList>
    </citation>
    <scope>NUCLEOTIDE SEQUENCE [LARGE SCALE GENOMIC DNA]</scope>
    <source>
        <strain evidence="7 8">IBC0246</strain>
    </source>
</reference>
<evidence type="ECO:0000313" key="7">
    <source>
        <dbReference type="EMBL" id="KLT41697.1"/>
    </source>
</evidence>
<feature type="transmembrane region" description="Helical" evidence="6">
    <location>
        <begin position="503"/>
        <end position="525"/>
    </location>
</feature>
<dbReference type="InterPro" id="IPR036259">
    <property type="entry name" value="MFS_trans_sf"/>
</dbReference>
<dbReference type="PANTHER" id="PTHR21576">
    <property type="entry name" value="UNCHARACTERIZED NODULIN-LIKE PROTEIN"/>
    <property type="match status" value="1"/>
</dbReference>
<dbReference type="OrthoDB" id="410267at2759"/>
<feature type="transmembrane region" description="Helical" evidence="6">
    <location>
        <begin position="120"/>
        <end position="142"/>
    </location>
</feature>
<dbReference type="GO" id="GO:0000329">
    <property type="term" value="C:fungal-type vacuole membrane"/>
    <property type="evidence" value="ECO:0007669"/>
    <property type="project" value="TreeGrafter"/>
</dbReference>
<evidence type="ECO:0000256" key="2">
    <source>
        <dbReference type="ARBA" id="ARBA00022692"/>
    </source>
</evidence>
<accession>A0A0J0XKV3</accession>
<feature type="transmembrane region" description="Helical" evidence="6">
    <location>
        <begin position="181"/>
        <end position="204"/>
    </location>
</feature>
<feature type="transmembrane region" description="Helical" evidence="6">
    <location>
        <begin position="216"/>
        <end position="239"/>
    </location>
</feature>
<gene>
    <name evidence="7" type="ORF">CC85DRAFT_308426</name>
</gene>
<feature type="transmembrane region" description="Helical" evidence="6">
    <location>
        <begin position="149"/>
        <end position="169"/>
    </location>
</feature>
<feature type="transmembrane region" description="Helical" evidence="6">
    <location>
        <begin position="251"/>
        <end position="272"/>
    </location>
</feature>
<protein>
    <submittedName>
        <fullName evidence="7">MFS general substrate transporter</fullName>
    </submittedName>
</protein>
<evidence type="ECO:0000256" key="6">
    <source>
        <dbReference type="SAM" id="Phobius"/>
    </source>
</evidence>
<dbReference type="Pfam" id="PF07690">
    <property type="entry name" value="MFS_1"/>
    <property type="match status" value="1"/>
</dbReference>
<dbReference type="Proteomes" id="UP000053611">
    <property type="component" value="Unassembled WGS sequence"/>
</dbReference>
<dbReference type="SUPFAM" id="SSF103473">
    <property type="entry name" value="MFS general substrate transporter"/>
    <property type="match status" value="1"/>
</dbReference>
<keyword evidence="3 6" id="KW-1133">Transmembrane helix</keyword>
<feature type="region of interest" description="Disordered" evidence="5">
    <location>
        <begin position="22"/>
        <end position="48"/>
    </location>
</feature>
<evidence type="ECO:0000256" key="1">
    <source>
        <dbReference type="ARBA" id="ARBA00004141"/>
    </source>
</evidence>
<evidence type="ECO:0000313" key="8">
    <source>
        <dbReference type="Proteomes" id="UP000053611"/>
    </source>
</evidence>
<comment type="subcellular location">
    <subcellularLocation>
        <location evidence="1">Membrane</location>
        <topology evidence="1">Multi-pass membrane protein</topology>
    </subcellularLocation>
</comment>
<evidence type="ECO:0000256" key="3">
    <source>
        <dbReference type="ARBA" id="ARBA00022989"/>
    </source>
</evidence>
<feature type="transmembrane region" description="Helical" evidence="6">
    <location>
        <begin position="537"/>
        <end position="559"/>
    </location>
</feature>
<keyword evidence="2 6" id="KW-0812">Transmembrane</keyword>
<dbReference type="EMBL" id="KQ087214">
    <property type="protein sequence ID" value="KLT41697.1"/>
    <property type="molecule type" value="Genomic_DNA"/>
</dbReference>
<dbReference type="AlphaFoldDB" id="A0A0J0XKV3"/>
<dbReference type="RefSeq" id="XP_018278188.1">
    <property type="nucleotide sequence ID" value="XM_018425791.1"/>
</dbReference>
<keyword evidence="8" id="KW-1185">Reference proteome</keyword>
<sequence length="609" mass="64594">MSRADRMTSPTIIYDSERSYFAARPHPAPSTPARRRSRHLDYGTNPTRRDSLLPPDVHAILEAKRRRTCGSLCGLRTRGVRVALMCVAVLMSAVQANGVYCWPTYGPIVQQRLGLSTTEAQTIVVGGILGVYLCAAPMGALVDRHGPRAGSLMSALVAATGYCSFAAIVQLDEGEGAAPGTYLLLTASFFLVGAATVGSYFAALTTASLSFPSHPTLSLSLPLACMGLSSLFLSSFSSIPVFQVGGELDPVRYLTFLGLLSAAVNLFAAVFMRVIPPDPPVLHDDVDTDSEDGWDHAYNDYADLSASLHLDERSPLLIGGPEAAREDVEAQELGKASRWTALGLLRNPGFWAFGAVMTGCIGPSETVMATFGNIVTALLPPEALFGLSALRQAAAQTLHLFDPAALTFKATDQALSLRNKHVFILSISSTLSRLVTGVLADHLAPAAVAVPAPHSDDPDAPTHYFVQKKPVIMHRSMFAAICAALLALVFAWAAAWLAAEPALWVLSFGVGALYGALFTLSPAIVSTHFGATSFGLSWGMISYFPALGSAIFSYLYAFLASPDRSTKQSVVDATVCYGRGCFNASFWVAAGGCAASAIGLAYIGRRWKV</sequence>
<organism evidence="7 8">
    <name type="scientific">Cutaneotrichosporon oleaginosum</name>
    <dbReference type="NCBI Taxonomy" id="879819"/>
    <lineage>
        <taxon>Eukaryota</taxon>
        <taxon>Fungi</taxon>
        <taxon>Dikarya</taxon>
        <taxon>Basidiomycota</taxon>
        <taxon>Agaricomycotina</taxon>
        <taxon>Tremellomycetes</taxon>
        <taxon>Trichosporonales</taxon>
        <taxon>Trichosporonaceae</taxon>
        <taxon>Cutaneotrichosporon</taxon>
    </lineage>
</organism>
<feature type="transmembrane region" description="Helical" evidence="6">
    <location>
        <begin position="82"/>
        <end position="100"/>
    </location>
</feature>
<dbReference type="PANTHER" id="PTHR21576:SF158">
    <property type="entry name" value="RIBOSOMAL RNA-PROCESSING PROTEIN 12-LIKE CONSERVED DOMAIN-CONTAINING PROTEIN"/>
    <property type="match status" value="1"/>
</dbReference>